<name>A0AAE2A7U2_PSEFL</name>
<reference evidence="1 2" key="1">
    <citation type="submission" date="2014-11" db="EMBL/GenBank/DDBJ databases">
        <title>Draft genome sequence of Pseudomonas fluorescens strains SF4c SF39a.</title>
        <authorList>
            <person name="Underwood G.E."/>
            <person name="Ly L.K."/>
            <person name="Bitzer A.S."/>
            <person name="Godino A."/>
            <person name="Bucci V."/>
            <person name="Fischer S."/>
            <person name="Silby M.W."/>
        </authorList>
    </citation>
    <scope>NUCLEOTIDE SEQUENCE [LARGE SCALE GENOMIC DNA]</scope>
    <source>
        <strain evidence="1 2">SF4c</strain>
    </source>
</reference>
<protein>
    <submittedName>
        <fullName evidence="1">Uncharacterized protein</fullName>
    </submittedName>
</protein>
<sequence>MLMTSSIEAPSELVQAGSLYFKSRLSGFLWRAFPHGACLAGEIHGDLSERFLEGGLIQTSAIMQLTREHGYLLAHTFTGSCYVLIHPAGSVEQNFGHLYTHEVPQGLED</sequence>
<accession>A0AAE2A7U2</accession>
<evidence type="ECO:0000313" key="2">
    <source>
        <dbReference type="Proteomes" id="UP000031587"/>
    </source>
</evidence>
<dbReference type="Proteomes" id="UP000031587">
    <property type="component" value="Unassembled WGS sequence"/>
</dbReference>
<gene>
    <name evidence="1" type="ORF">QS95_12425</name>
</gene>
<evidence type="ECO:0000313" key="1">
    <source>
        <dbReference type="EMBL" id="KIF60313.1"/>
    </source>
</evidence>
<proteinExistence type="predicted"/>
<dbReference type="AlphaFoldDB" id="A0AAE2A7U2"/>
<organism evidence="1 2">
    <name type="scientific">Pseudomonas fluorescens</name>
    <dbReference type="NCBI Taxonomy" id="294"/>
    <lineage>
        <taxon>Bacteria</taxon>
        <taxon>Pseudomonadati</taxon>
        <taxon>Pseudomonadota</taxon>
        <taxon>Gammaproteobacteria</taxon>
        <taxon>Pseudomonadales</taxon>
        <taxon>Pseudomonadaceae</taxon>
        <taxon>Pseudomonas</taxon>
    </lineage>
</organism>
<comment type="caution">
    <text evidence="1">The sequence shown here is derived from an EMBL/GenBank/DDBJ whole genome shotgun (WGS) entry which is preliminary data.</text>
</comment>
<dbReference type="EMBL" id="JTGH01000010">
    <property type="protein sequence ID" value="KIF60313.1"/>
    <property type="molecule type" value="Genomic_DNA"/>
</dbReference>